<dbReference type="EMBL" id="KV892414">
    <property type="protein sequence ID" value="OON20840.1"/>
    <property type="molecule type" value="Genomic_DNA"/>
</dbReference>
<reference evidence="13 14" key="1">
    <citation type="submission" date="2015-03" db="EMBL/GenBank/DDBJ databases">
        <title>Draft genome of the nematode, Opisthorchis viverrini.</title>
        <authorList>
            <person name="Mitreva M."/>
        </authorList>
    </citation>
    <scope>NUCLEOTIDE SEQUENCE [LARGE SCALE GENOMIC DNA]</scope>
    <source>
        <strain evidence="13">Khon Kaen</strain>
    </source>
</reference>
<comment type="pathway">
    <text evidence="2">Protein modification; protein glycosylation.</text>
</comment>
<name>A0A1S8X2A3_OPIVI</name>
<dbReference type="InterPro" id="IPR003406">
    <property type="entry name" value="Glyco_trans_14"/>
</dbReference>
<accession>A0A1S8X2A3</accession>
<comment type="subcellular location">
    <subcellularLocation>
        <location evidence="1">Membrane</location>
        <topology evidence="1">Single-pass type II membrane protein</topology>
    </subcellularLocation>
</comment>
<evidence type="ECO:0000256" key="9">
    <source>
        <dbReference type="ARBA" id="ARBA00023180"/>
    </source>
</evidence>
<keyword evidence="3" id="KW-0328">Glycosyltransferase</keyword>
<feature type="region of interest" description="Disordered" evidence="11">
    <location>
        <begin position="122"/>
        <end position="142"/>
    </location>
</feature>
<evidence type="ECO:0000256" key="10">
    <source>
        <dbReference type="ARBA" id="ARBA00038150"/>
    </source>
</evidence>
<keyword evidence="5" id="KW-0812">Transmembrane</keyword>
<evidence type="ECO:0000256" key="12">
    <source>
        <dbReference type="SAM" id="SignalP"/>
    </source>
</evidence>
<keyword evidence="4" id="KW-0808">Transferase</keyword>
<evidence type="ECO:0000256" key="4">
    <source>
        <dbReference type="ARBA" id="ARBA00022679"/>
    </source>
</evidence>
<keyword evidence="12" id="KW-0732">Signal</keyword>
<evidence type="ECO:0000256" key="5">
    <source>
        <dbReference type="ARBA" id="ARBA00022692"/>
    </source>
</evidence>
<gene>
    <name evidence="13" type="ORF">X801_03272</name>
</gene>
<keyword evidence="7" id="KW-1133">Transmembrane helix</keyword>
<keyword evidence="8" id="KW-0472">Membrane</keyword>
<comment type="similarity">
    <text evidence="10">Belongs to the glycosyltransferase 14 family.</text>
</comment>
<evidence type="ECO:0000256" key="11">
    <source>
        <dbReference type="SAM" id="MobiDB-lite"/>
    </source>
</evidence>
<evidence type="ECO:0000313" key="14">
    <source>
        <dbReference type="Proteomes" id="UP000243686"/>
    </source>
</evidence>
<evidence type="ECO:0000256" key="6">
    <source>
        <dbReference type="ARBA" id="ARBA00022968"/>
    </source>
</evidence>
<dbReference type="GO" id="GO:0016020">
    <property type="term" value="C:membrane"/>
    <property type="evidence" value="ECO:0007669"/>
    <property type="project" value="UniProtKB-SubCell"/>
</dbReference>
<dbReference type="AlphaFoldDB" id="A0A1S8X2A3"/>
<dbReference type="PANTHER" id="PTHR19297:SF185">
    <property type="entry name" value="BETA-1,3-GALACTOSYL-O-GLYCOSYL-GLYCOPROTEIN BETA-1,6-N-ACETYLGLUCOSAMINYLTRANSFERASE 3"/>
    <property type="match status" value="1"/>
</dbReference>
<sequence length="439" mass="49689">MSIVEWLTLCVDVALVVFVNRDKAAVGVSCLPPDASVSDLPGSESFHDVGAWNSRWLANTVPVPSSLSLEFGDEFEQDQLRGETACNPLHDYPHRGRLGHSSLHNLGTAEDFGFPPTSTTCPNIEPAGDGGGGTNRGPSLSSASDFDRALRLLRSIHRPHNCYCVHVDRKTRKKYRDVFEEQVRKLYGPEVFLVPFENTTVVTWGRLSVLESDLLCSRMLLERCPSWLYWINLTGHEFPLRTNWELVTALKLLNGSNAIEATLKSRYSTRLPTSHDLPFQFTWYTGSVHIVARREFVDYIHNNPKAIHLLNVLRHHELTRNVRTITDETFFSTLNHNPDTFPVPGAFLGEHEPKAIKSVARYKVWDWQDKPCGTGYWVRRICMLGLKDLPSLQTAPEFFANKFIVSVEPEAYDKLEQWISEKVDPVHLSALGDVKLPLE</sequence>
<organism evidence="13 14">
    <name type="scientific">Opisthorchis viverrini</name>
    <name type="common">Southeast Asian liver fluke</name>
    <dbReference type="NCBI Taxonomy" id="6198"/>
    <lineage>
        <taxon>Eukaryota</taxon>
        <taxon>Metazoa</taxon>
        <taxon>Spiralia</taxon>
        <taxon>Lophotrochozoa</taxon>
        <taxon>Platyhelminthes</taxon>
        <taxon>Trematoda</taxon>
        <taxon>Digenea</taxon>
        <taxon>Opisthorchiida</taxon>
        <taxon>Opisthorchiata</taxon>
        <taxon>Opisthorchiidae</taxon>
        <taxon>Opisthorchis</taxon>
    </lineage>
</organism>
<evidence type="ECO:0000256" key="3">
    <source>
        <dbReference type="ARBA" id="ARBA00022676"/>
    </source>
</evidence>
<dbReference type="GO" id="GO:0008375">
    <property type="term" value="F:acetylglucosaminyltransferase activity"/>
    <property type="evidence" value="ECO:0007669"/>
    <property type="project" value="TreeGrafter"/>
</dbReference>
<protein>
    <submittedName>
        <fullName evidence="13">Core-2/I-Branching enzyme</fullName>
    </submittedName>
</protein>
<proteinExistence type="inferred from homology"/>
<evidence type="ECO:0000256" key="2">
    <source>
        <dbReference type="ARBA" id="ARBA00004922"/>
    </source>
</evidence>
<feature type="signal peptide" evidence="12">
    <location>
        <begin position="1"/>
        <end position="24"/>
    </location>
</feature>
<feature type="non-terminal residue" evidence="13">
    <location>
        <position position="439"/>
    </location>
</feature>
<evidence type="ECO:0000256" key="7">
    <source>
        <dbReference type="ARBA" id="ARBA00022989"/>
    </source>
</evidence>
<evidence type="ECO:0000256" key="8">
    <source>
        <dbReference type="ARBA" id="ARBA00023136"/>
    </source>
</evidence>
<dbReference type="Pfam" id="PF02485">
    <property type="entry name" value="Branch"/>
    <property type="match status" value="1"/>
</dbReference>
<feature type="chain" id="PRO_5013091637" evidence="12">
    <location>
        <begin position="25"/>
        <end position="439"/>
    </location>
</feature>
<evidence type="ECO:0000313" key="13">
    <source>
        <dbReference type="EMBL" id="OON20840.1"/>
    </source>
</evidence>
<evidence type="ECO:0000256" key="1">
    <source>
        <dbReference type="ARBA" id="ARBA00004606"/>
    </source>
</evidence>
<dbReference type="Proteomes" id="UP000243686">
    <property type="component" value="Unassembled WGS sequence"/>
</dbReference>
<keyword evidence="6" id="KW-0735">Signal-anchor</keyword>
<dbReference type="PANTHER" id="PTHR19297">
    <property type="entry name" value="GLYCOSYLTRANSFERASE 14 FAMILY MEMBER"/>
    <property type="match status" value="1"/>
</dbReference>
<keyword evidence="9" id="KW-0325">Glycoprotein</keyword>
<keyword evidence="14" id="KW-1185">Reference proteome</keyword>